<keyword evidence="3" id="KW-1185">Reference proteome</keyword>
<keyword evidence="1" id="KW-0472">Membrane</keyword>
<keyword evidence="1" id="KW-1133">Transmembrane helix</keyword>
<name>A0ABT9Y8L9_9FIRM</name>
<accession>A0ABT9Y8L9</accession>
<keyword evidence="1" id="KW-0812">Transmembrane</keyword>
<evidence type="ECO:0000313" key="3">
    <source>
        <dbReference type="Proteomes" id="UP001239167"/>
    </source>
</evidence>
<gene>
    <name evidence="2" type="ORF">J2S01_001910</name>
</gene>
<reference evidence="2 3" key="1">
    <citation type="submission" date="2023-07" db="EMBL/GenBank/DDBJ databases">
        <title>Genomic Encyclopedia of Type Strains, Phase IV (KMG-IV): sequencing the most valuable type-strain genomes for metagenomic binning, comparative biology and taxonomic classification.</title>
        <authorList>
            <person name="Goeker M."/>
        </authorList>
    </citation>
    <scope>NUCLEOTIDE SEQUENCE [LARGE SCALE GENOMIC DNA]</scope>
    <source>
        <strain evidence="2 3">DSM 16980</strain>
    </source>
</reference>
<dbReference type="RefSeq" id="WP_307224410.1">
    <property type="nucleotide sequence ID" value="NZ_CP116940.1"/>
</dbReference>
<dbReference type="Proteomes" id="UP001239167">
    <property type="component" value="Unassembled WGS sequence"/>
</dbReference>
<sequence>MNKQKGKNQAGSILLETLLSLNIYVFIMMSISVIFLAVLHMYLKNIYQMELRSQMRFAAECIIQDIKHADSVTVYQESGHDAIAITTRATAGSSEASAEFIKYRQDDLAFFPRIIKKGQPLTGDNDFCYTYVRFSCRPLSENKDNRVYLLELKGTHQFSSQYFYLDTAVTRLGSRSLN</sequence>
<feature type="transmembrane region" description="Helical" evidence="1">
    <location>
        <begin position="23"/>
        <end position="43"/>
    </location>
</feature>
<protein>
    <submittedName>
        <fullName evidence="2">Uncharacterized protein</fullName>
    </submittedName>
</protein>
<dbReference type="EMBL" id="JAUSUE010000013">
    <property type="protein sequence ID" value="MDQ0204185.1"/>
    <property type="molecule type" value="Genomic_DNA"/>
</dbReference>
<evidence type="ECO:0000256" key="1">
    <source>
        <dbReference type="SAM" id="Phobius"/>
    </source>
</evidence>
<organism evidence="2 3">
    <name type="scientific">Pectinatus haikarae</name>
    <dbReference type="NCBI Taxonomy" id="349096"/>
    <lineage>
        <taxon>Bacteria</taxon>
        <taxon>Bacillati</taxon>
        <taxon>Bacillota</taxon>
        <taxon>Negativicutes</taxon>
        <taxon>Selenomonadales</taxon>
        <taxon>Selenomonadaceae</taxon>
        <taxon>Pectinatus</taxon>
    </lineage>
</organism>
<comment type="caution">
    <text evidence="2">The sequence shown here is derived from an EMBL/GenBank/DDBJ whole genome shotgun (WGS) entry which is preliminary data.</text>
</comment>
<proteinExistence type="predicted"/>
<evidence type="ECO:0000313" key="2">
    <source>
        <dbReference type="EMBL" id="MDQ0204185.1"/>
    </source>
</evidence>